<dbReference type="Proteomes" id="UP000539538">
    <property type="component" value="Unassembled WGS sequence"/>
</dbReference>
<dbReference type="SUPFAM" id="SSF109604">
    <property type="entry name" value="HD-domain/PDEase-like"/>
    <property type="match status" value="1"/>
</dbReference>
<organism evidence="2 3">
    <name type="scientific">Aminobacter niigataensis</name>
    <dbReference type="NCBI Taxonomy" id="83265"/>
    <lineage>
        <taxon>Bacteria</taxon>
        <taxon>Pseudomonadati</taxon>
        <taxon>Pseudomonadota</taxon>
        <taxon>Alphaproteobacteria</taxon>
        <taxon>Hyphomicrobiales</taxon>
        <taxon>Phyllobacteriaceae</taxon>
        <taxon>Aminobacter</taxon>
    </lineage>
</organism>
<keyword evidence="3" id="KW-1185">Reference proteome</keyword>
<dbReference type="Pfam" id="PF01966">
    <property type="entry name" value="HD"/>
    <property type="match status" value="1"/>
</dbReference>
<dbReference type="PANTHER" id="PTHR33594:SF1">
    <property type="entry name" value="HD_PDEASE DOMAIN-CONTAINING PROTEIN"/>
    <property type="match status" value="1"/>
</dbReference>
<feature type="domain" description="HD/PDEase" evidence="1">
    <location>
        <begin position="36"/>
        <end position="154"/>
    </location>
</feature>
<dbReference type="CDD" id="cd00077">
    <property type="entry name" value="HDc"/>
    <property type="match status" value="1"/>
</dbReference>
<reference evidence="2 3" key="1">
    <citation type="submission" date="2020-08" db="EMBL/GenBank/DDBJ databases">
        <title>Genomic Encyclopedia of Type Strains, Phase IV (KMG-IV): sequencing the most valuable type-strain genomes for metagenomic binning, comparative biology and taxonomic classification.</title>
        <authorList>
            <person name="Goeker M."/>
        </authorList>
    </citation>
    <scope>NUCLEOTIDE SEQUENCE [LARGE SCALE GENOMIC DNA]</scope>
    <source>
        <strain evidence="2 3">DSM 7050</strain>
    </source>
</reference>
<name>A0ABR6L2F1_9HYPH</name>
<comment type="caution">
    <text evidence="2">The sequence shown here is derived from an EMBL/GenBank/DDBJ whole genome shotgun (WGS) entry which is preliminary data.</text>
</comment>
<accession>A0ABR6L2F1</accession>
<sequence length="229" mass="25254">MMSPSQIEDLARLFAPHEALLAELLARWDGAMADGDGSHDRSHLMRVWNLVCRIAATEPGADMEVLAVATLFHDCVSVEKNSSRRAMASRLSADVARGLLRQAGWHEHRTEAVAHAIEAHSFSANIEPRSSEAAILRDADQLDALGALGIARVFYVAGRLGLPLYDADDPFAQHRPLDDRRFALDHFETKLFQLSAGLLTAAGREIGRQRTELMRAFVTDFGREIAAEQ</sequence>
<dbReference type="EMBL" id="JACHOT010000001">
    <property type="protein sequence ID" value="MBB4650206.1"/>
    <property type="molecule type" value="Genomic_DNA"/>
</dbReference>
<dbReference type="InterPro" id="IPR006674">
    <property type="entry name" value="HD_domain"/>
</dbReference>
<dbReference type="InterPro" id="IPR003607">
    <property type="entry name" value="HD/PDEase_dom"/>
</dbReference>
<evidence type="ECO:0000313" key="3">
    <source>
        <dbReference type="Proteomes" id="UP000539538"/>
    </source>
</evidence>
<dbReference type="PANTHER" id="PTHR33594">
    <property type="entry name" value="SUPERFAMILY HYDROLASE, PUTATIVE (AFU_ORTHOLOGUE AFUA_1G03035)-RELATED"/>
    <property type="match status" value="1"/>
</dbReference>
<evidence type="ECO:0000259" key="1">
    <source>
        <dbReference type="SMART" id="SM00471"/>
    </source>
</evidence>
<dbReference type="RefSeq" id="WP_183262293.1">
    <property type="nucleotide sequence ID" value="NZ_JACHOT010000001.1"/>
</dbReference>
<protein>
    <recommendedName>
        <fullName evidence="1">HD/PDEase domain-containing protein</fullName>
    </recommendedName>
</protein>
<evidence type="ECO:0000313" key="2">
    <source>
        <dbReference type="EMBL" id="MBB4650206.1"/>
    </source>
</evidence>
<dbReference type="SMART" id="SM00471">
    <property type="entry name" value="HDc"/>
    <property type="match status" value="1"/>
</dbReference>
<dbReference type="Gene3D" id="1.10.3210.50">
    <property type="match status" value="1"/>
</dbReference>
<gene>
    <name evidence="2" type="ORF">GGQ99_001928</name>
</gene>
<proteinExistence type="predicted"/>